<accession>A0A1Q9AMC6</accession>
<dbReference type="Pfam" id="PF25967">
    <property type="entry name" value="RND-MFP_C"/>
    <property type="match status" value="1"/>
</dbReference>
<dbReference type="RefSeq" id="WP_075633570.1">
    <property type="nucleotide sequence ID" value="NZ_MKIO01000021.1"/>
</dbReference>
<dbReference type="FunFam" id="2.40.30.170:FF:000010">
    <property type="entry name" value="Efflux RND transporter periplasmic adaptor subunit"/>
    <property type="match status" value="1"/>
</dbReference>
<feature type="domain" description="CusB-like beta-barrel" evidence="6">
    <location>
        <begin position="238"/>
        <end position="309"/>
    </location>
</feature>
<evidence type="ECO:0000256" key="4">
    <source>
        <dbReference type="SAM" id="MobiDB-lite"/>
    </source>
</evidence>
<gene>
    <name evidence="8" type="ORF">BJF92_10645</name>
</gene>
<dbReference type="OrthoDB" id="9806939at2"/>
<evidence type="ECO:0000259" key="7">
    <source>
        <dbReference type="Pfam" id="PF25967"/>
    </source>
</evidence>
<dbReference type="Gene3D" id="2.40.50.100">
    <property type="match status" value="1"/>
</dbReference>
<evidence type="ECO:0000256" key="2">
    <source>
        <dbReference type="ARBA" id="ARBA00009477"/>
    </source>
</evidence>
<dbReference type="Gene3D" id="1.10.287.470">
    <property type="entry name" value="Helix hairpin bin"/>
    <property type="match status" value="1"/>
</dbReference>
<dbReference type="PANTHER" id="PTHR30469:SF11">
    <property type="entry name" value="BLL4320 PROTEIN"/>
    <property type="match status" value="1"/>
</dbReference>
<dbReference type="Pfam" id="PF25917">
    <property type="entry name" value="BSH_RND"/>
    <property type="match status" value="1"/>
</dbReference>
<dbReference type="GO" id="GO:1990281">
    <property type="term" value="C:efflux pump complex"/>
    <property type="evidence" value="ECO:0007669"/>
    <property type="project" value="TreeGrafter"/>
</dbReference>
<dbReference type="Proteomes" id="UP000186143">
    <property type="component" value="Unassembled WGS sequence"/>
</dbReference>
<comment type="subcellular location">
    <subcellularLocation>
        <location evidence="1">Cell envelope</location>
    </subcellularLocation>
</comment>
<evidence type="ECO:0000256" key="1">
    <source>
        <dbReference type="ARBA" id="ARBA00004196"/>
    </source>
</evidence>
<dbReference type="Gene3D" id="2.40.30.170">
    <property type="match status" value="1"/>
</dbReference>
<dbReference type="EMBL" id="MKIO01000021">
    <property type="protein sequence ID" value="OLP56554.1"/>
    <property type="molecule type" value="Genomic_DNA"/>
</dbReference>
<dbReference type="InterPro" id="IPR006143">
    <property type="entry name" value="RND_pump_MFP"/>
</dbReference>
<dbReference type="NCBIfam" id="TIGR01730">
    <property type="entry name" value="RND_mfp"/>
    <property type="match status" value="1"/>
</dbReference>
<proteinExistence type="inferred from homology"/>
<dbReference type="STRING" id="1672749.BJF92_10645"/>
<dbReference type="Pfam" id="PF25954">
    <property type="entry name" value="Beta-barrel_RND_2"/>
    <property type="match status" value="1"/>
</dbReference>
<evidence type="ECO:0000313" key="8">
    <source>
        <dbReference type="EMBL" id="OLP56554.1"/>
    </source>
</evidence>
<feature type="region of interest" description="Disordered" evidence="4">
    <location>
        <begin position="379"/>
        <end position="404"/>
    </location>
</feature>
<dbReference type="SUPFAM" id="SSF111369">
    <property type="entry name" value="HlyD-like secretion proteins"/>
    <property type="match status" value="1"/>
</dbReference>
<sequence>MRLSTQLVIATVLLVATLVVAVRFVPGAASKLESAGVPASLAGLIAGKPSAGAQGAARETTGALARQGGGGRNGASGPPIVVVQAVAMGVVNDRIEALGTGEARSTVSVTPLSTGNLAQVLVTSGDRVEIGQVIARLDNDAQTIAAEQGRVAVEKARDALDRNRRLGNAVSIAALRQAEFDLQAAELERQSAELELKRRDIVSPAKGVVGIITANPGDYVTTSTAVAVVDDRSEILVDFWVPERLSNQIRAGQPVSATAVAMPARDFAGTVSAIDNRIDQASRTLRVRARLDNPDDVLRAGMSFSVQVRFPGETYPAVNPLAVQWSSDGAFVWQVLDDKARRVPIKIIQRNSDAVLVDAALKEGDRVIIEGVQRAREGGPVRIEGADPAPSTRNQEISKAEGRS</sequence>
<evidence type="ECO:0000259" key="5">
    <source>
        <dbReference type="Pfam" id="PF25917"/>
    </source>
</evidence>
<name>A0A1Q9AMC6_9HYPH</name>
<dbReference type="PANTHER" id="PTHR30469">
    <property type="entry name" value="MULTIDRUG RESISTANCE PROTEIN MDTA"/>
    <property type="match status" value="1"/>
</dbReference>
<keyword evidence="3" id="KW-0813">Transport</keyword>
<protein>
    <submittedName>
        <fullName evidence="8">Efflux transporter periplasmic adaptor subunit</fullName>
    </submittedName>
</protein>
<feature type="domain" description="Multidrug resistance protein MdtA-like barrel-sandwich hybrid" evidence="5">
    <location>
        <begin position="106"/>
        <end position="228"/>
    </location>
</feature>
<dbReference type="InterPro" id="IPR058627">
    <property type="entry name" value="MdtA-like_C"/>
</dbReference>
<dbReference type="InterPro" id="IPR058625">
    <property type="entry name" value="MdtA-like_BSH"/>
</dbReference>
<feature type="region of interest" description="Disordered" evidence="4">
    <location>
        <begin position="56"/>
        <end position="75"/>
    </location>
</feature>
<organism evidence="8 9">
    <name type="scientific">Xaviernesmea rhizosphaerae</name>
    <dbReference type="NCBI Taxonomy" id="1672749"/>
    <lineage>
        <taxon>Bacteria</taxon>
        <taxon>Pseudomonadati</taxon>
        <taxon>Pseudomonadota</taxon>
        <taxon>Alphaproteobacteria</taxon>
        <taxon>Hyphomicrobiales</taxon>
        <taxon>Rhizobiaceae</taxon>
        <taxon>Rhizobium/Agrobacterium group</taxon>
        <taxon>Xaviernesmea</taxon>
    </lineage>
</organism>
<dbReference type="GO" id="GO:0015562">
    <property type="term" value="F:efflux transmembrane transporter activity"/>
    <property type="evidence" value="ECO:0007669"/>
    <property type="project" value="TreeGrafter"/>
</dbReference>
<evidence type="ECO:0000259" key="6">
    <source>
        <dbReference type="Pfam" id="PF25954"/>
    </source>
</evidence>
<dbReference type="Gene3D" id="2.40.420.20">
    <property type="match status" value="1"/>
</dbReference>
<evidence type="ECO:0000256" key="3">
    <source>
        <dbReference type="ARBA" id="ARBA00022448"/>
    </source>
</evidence>
<evidence type="ECO:0000313" key="9">
    <source>
        <dbReference type="Proteomes" id="UP000186143"/>
    </source>
</evidence>
<dbReference type="AlphaFoldDB" id="A0A1Q9AMC6"/>
<comment type="caution">
    <text evidence="8">The sequence shown here is derived from an EMBL/GenBank/DDBJ whole genome shotgun (WGS) entry which is preliminary data.</text>
</comment>
<reference evidence="8 9" key="1">
    <citation type="submission" date="2016-09" db="EMBL/GenBank/DDBJ databases">
        <title>Rhizobium sp. nov., a novel species isolated from the rice rhizosphere.</title>
        <authorList>
            <person name="Zhao J."/>
            <person name="Zhang X."/>
        </authorList>
    </citation>
    <scope>NUCLEOTIDE SEQUENCE [LARGE SCALE GENOMIC DNA]</scope>
    <source>
        <strain evidence="8 9">MH17</strain>
    </source>
</reference>
<comment type="similarity">
    <text evidence="2">Belongs to the membrane fusion protein (MFP) (TC 8.A.1) family.</text>
</comment>
<feature type="domain" description="Multidrug resistance protein MdtA-like C-terminal permuted SH3" evidence="7">
    <location>
        <begin position="322"/>
        <end position="374"/>
    </location>
</feature>
<dbReference type="InterPro" id="IPR058792">
    <property type="entry name" value="Beta-barrel_RND_2"/>
</dbReference>